<protein>
    <submittedName>
        <fullName evidence="1">Uncharacterized protein</fullName>
    </submittedName>
</protein>
<dbReference type="RefSeq" id="WP_377911801.1">
    <property type="nucleotide sequence ID" value="NZ_JBHRZT010000010.1"/>
</dbReference>
<name>A0ABV8AZI9_9BACI</name>
<gene>
    <name evidence="1" type="ORF">ACFOU2_02060</name>
</gene>
<comment type="caution">
    <text evidence="1">The sequence shown here is derived from an EMBL/GenBank/DDBJ whole genome shotgun (WGS) entry which is preliminary data.</text>
</comment>
<proteinExistence type="predicted"/>
<keyword evidence="2" id="KW-1185">Reference proteome</keyword>
<dbReference type="EMBL" id="JBHRZT010000010">
    <property type="protein sequence ID" value="MFC3882375.1"/>
    <property type="molecule type" value="Genomic_DNA"/>
</dbReference>
<evidence type="ECO:0000313" key="1">
    <source>
        <dbReference type="EMBL" id="MFC3882375.1"/>
    </source>
</evidence>
<accession>A0ABV8AZI9</accession>
<sequence>MIETKMIREQYKDDYIELQKQWRKHSKELFLVGKLVYWAYWVSKYAEKCKDVEERQHLFSLKNKAMLLLAKSKHTQIRKYVPEVNKKLCRQHYKIMKSKHRNICWFLDAYKQDLLECESCQMGEEQYYNLYSLAIIDNLEKEKKKLLYIFYNPYLLLSEQFPVLEELKSVKHFNGKEYGTIRASGKGTVDLDLEDGFSVKLIVKKFNQNYEELREYFSA</sequence>
<organism evidence="1 2">
    <name type="scientific">Bacillus songklensis</name>
    <dbReference type="NCBI Taxonomy" id="1069116"/>
    <lineage>
        <taxon>Bacteria</taxon>
        <taxon>Bacillati</taxon>
        <taxon>Bacillota</taxon>
        <taxon>Bacilli</taxon>
        <taxon>Bacillales</taxon>
        <taxon>Bacillaceae</taxon>
        <taxon>Bacillus</taxon>
    </lineage>
</organism>
<reference evidence="2" key="1">
    <citation type="journal article" date="2019" name="Int. J. Syst. Evol. Microbiol.">
        <title>The Global Catalogue of Microorganisms (GCM) 10K type strain sequencing project: providing services to taxonomists for standard genome sequencing and annotation.</title>
        <authorList>
            <consortium name="The Broad Institute Genomics Platform"/>
            <consortium name="The Broad Institute Genome Sequencing Center for Infectious Disease"/>
            <person name="Wu L."/>
            <person name="Ma J."/>
        </authorList>
    </citation>
    <scope>NUCLEOTIDE SEQUENCE [LARGE SCALE GENOMIC DNA]</scope>
    <source>
        <strain evidence="2">CCUG 61889</strain>
    </source>
</reference>
<evidence type="ECO:0000313" key="2">
    <source>
        <dbReference type="Proteomes" id="UP001595752"/>
    </source>
</evidence>
<dbReference type="Proteomes" id="UP001595752">
    <property type="component" value="Unassembled WGS sequence"/>
</dbReference>